<evidence type="ECO:0000313" key="3">
    <source>
        <dbReference type="EMBL" id="URI08531.1"/>
    </source>
</evidence>
<protein>
    <submittedName>
        <fullName evidence="3">DegT/DnrJ/EryC1/StrS family aminotransferase</fullName>
    </submittedName>
</protein>
<keyword evidence="3" id="KW-0808">Transferase</keyword>
<evidence type="ECO:0000256" key="1">
    <source>
        <dbReference type="ARBA" id="ARBA00022898"/>
    </source>
</evidence>
<dbReference type="Gene3D" id="3.40.640.10">
    <property type="entry name" value="Type I PLP-dependent aspartate aminotransferase-like (Major domain)"/>
    <property type="match status" value="1"/>
</dbReference>
<dbReference type="Pfam" id="PF01041">
    <property type="entry name" value="DegT_DnrJ_EryC1"/>
    <property type="match status" value="1"/>
</dbReference>
<evidence type="ECO:0000256" key="2">
    <source>
        <dbReference type="RuleBase" id="RU004508"/>
    </source>
</evidence>
<dbReference type="InterPro" id="IPR015421">
    <property type="entry name" value="PyrdxlP-dep_Trfase_major"/>
</dbReference>
<sequence>MTELPPTAGLPLRAGDLLPWGDADLEGHLARWLGVPAVQLTCSGTAALLLALQVLRAQTPSRDEVVVPAYTCRLVALAVARAGLRLRLCDLAPGTLDLHLPALQALCGPRTLAVLPTHLCGLVTDVAGPAAVARAAGAWVIEDAAQALGARVAGQPLGLQGDIGLYSLAAGKGLTLYEGGLLVSARPALRAALREAGPRLLPPRPAWELRRSLELLGYAACYRPRGLRWVYGQPLRRALAHDDRVAAAGDDIGADIPLHAVGRWRRRVGVRALARLPAHWQAAEQRWQQRRNRLMQAGLPVLGDSPAVPAAQGVRPLLLLAFPDAGLRDALLQRLWGAGLGVSLPFAATLADYPPDAAGLAVTAEGPLVHARVLAGRLLAITNSGWLDEPGFEALLAQLLEGLGRVRAG</sequence>
<evidence type="ECO:0000313" key="4">
    <source>
        <dbReference type="Proteomes" id="UP001056201"/>
    </source>
</evidence>
<dbReference type="Proteomes" id="UP001056201">
    <property type="component" value="Chromosome 2"/>
</dbReference>
<accession>A0ABY4S938</accession>
<dbReference type="InterPro" id="IPR015424">
    <property type="entry name" value="PyrdxlP-dep_Trfase"/>
</dbReference>
<keyword evidence="4" id="KW-1185">Reference proteome</keyword>
<dbReference type="SUPFAM" id="SSF53383">
    <property type="entry name" value="PLP-dependent transferases"/>
    <property type="match status" value="1"/>
</dbReference>
<keyword evidence="3" id="KW-0032">Aminotransferase</keyword>
<reference evidence="3" key="1">
    <citation type="submission" date="2022-05" db="EMBL/GenBank/DDBJ databases">
        <title>An RpoN-dependent PEP-CTERM gene is involved in floc formation of an Aquincola tertiaricarbonis strain.</title>
        <authorList>
            <person name="Qiu D."/>
            <person name="Xia M."/>
        </authorList>
    </citation>
    <scope>NUCLEOTIDE SEQUENCE</scope>
    <source>
        <strain evidence="3">RN12</strain>
    </source>
</reference>
<keyword evidence="1 2" id="KW-0663">Pyridoxal phosphate</keyword>
<dbReference type="InterPro" id="IPR000653">
    <property type="entry name" value="DegT/StrS_aminotransferase"/>
</dbReference>
<proteinExistence type="inferred from homology"/>
<dbReference type="PANTHER" id="PTHR30244">
    <property type="entry name" value="TRANSAMINASE"/>
    <property type="match status" value="1"/>
</dbReference>
<comment type="similarity">
    <text evidence="2">Belongs to the DegT/DnrJ/EryC1 family.</text>
</comment>
<dbReference type="GO" id="GO:0008483">
    <property type="term" value="F:transaminase activity"/>
    <property type="evidence" value="ECO:0007669"/>
    <property type="project" value="UniProtKB-KW"/>
</dbReference>
<dbReference type="EMBL" id="CP097636">
    <property type="protein sequence ID" value="URI08531.1"/>
    <property type="molecule type" value="Genomic_DNA"/>
</dbReference>
<name>A0ABY4S938_AQUTE</name>
<dbReference type="PANTHER" id="PTHR30244:SF36">
    <property type="entry name" value="3-OXO-GLUCOSE-6-PHOSPHATE:GLUTAMATE AMINOTRANSFERASE"/>
    <property type="match status" value="1"/>
</dbReference>
<dbReference type="RefSeq" id="WP_250196753.1">
    <property type="nucleotide sequence ID" value="NZ_CP097636.1"/>
</dbReference>
<organism evidence="3 4">
    <name type="scientific">Aquincola tertiaricarbonis</name>
    <dbReference type="NCBI Taxonomy" id="391953"/>
    <lineage>
        <taxon>Bacteria</taxon>
        <taxon>Pseudomonadati</taxon>
        <taxon>Pseudomonadota</taxon>
        <taxon>Betaproteobacteria</taxon>
        <taxon>Burkholderiales</taxon>
        <taxon>Sphaerotilaceae</taxon>
        <taxon>Aquincola</taxon>
    </lineage>
</organism>
<gene>
    <name evidence="3" type="ORF">MW290_23405</name>
</gene>